<feature type="chain" id="PRO_5040872134" evidence="1">
    <location>
        <begin position="21"/>
        <end position="163"/>
    </location>
</feature>
<organism evidence="2 3">
    <name type="scientific">Neisseria subflava</name>
    <dbReference type="NCBI Taxonomy" id="28449"/>
    <lineage>
        <taxon>Bacteria</taxon>
        <taxon>Pseudomonadati</taxon>
        <taxon>Pseudomonadota</taxon>
        <taxon>Betaproteobacteria</taxon>
        <taxon>Neisseriales</taxon>
        <taxon>Neisseriaceae</taxon>
        <taxon>Neisseria</taxon>
    </lineage>
</organism>
<evidence type="ECO:0000313" key="3">
    <source>
        <dbReference type="Proteomes" id="UP001057296"/>
    </source>
</evidence>
<evidence type="ECO:0000256" key="1">
    <source>
        <dbReference type="SAM" id="SignalP"/>
    </source>
</evidence>
<name>A0A9X9N1D2_NEISU</name>
<sequence length="163" mass="18361">MSKFYLLLALILAGCTTASGIQIVEKGNSGFDTAIIYKGKETILDVNENNEQEYRIFHQGASGFTPSTAVRHSAEKRAQAFCKQKNKSMKAIRERASTPPHILGNWPRIEIIFICTETKQVDIDNSSNNKKYDQLVNLKKLLDQGILSEQEFNQEKVKILSNP</sequence>
<feature type="signal peptide" evidence="1">
    <location>
        <begin position="1"/>
        <end position="20"/>
    </location>
</feature>
<dbReference type="RefSeq" id="WP_070826668.1">
    <property type="nucleotide sequence ID" value="NZ_CP073115.1"/>
</dbReference>
<gene>
    <name evidence="2" type="ORF">KCG54_00650</name>
</gene>
<dbReference type="Proteomes" id="UP001057296">
    <property type="component" value="Chromosome"/>
</dbReference>
<accession>A0A9X9N1D2</accession>
<dbReference type="EMBL" id="CP073115">
    <property type="protein sequence ID" value="UTG69918.1"/>
    <property type="molecule type" value="Genomic_DNA"/>
</dbReference>
<reference evidence="2" key="1">
    <citation type="submission" date="2021-04" db="EMBL/GenBank/DDBJ databases">
        <title>Characterizing Neisseria spp. as novel respiratory pathobionts in bronchiectasis.</title>
        <authorList>
            <person name="Li L."/>
            <person name="Mac Aogain M."/>
            <person name="Xu T."/>
            <person name="Jaggi T.K."/>
            <person name="Chan L.Y."/>
            <person name="Keir H.R."/>
            <person name="Dicker A.J."/>
            <person name="Qu J."/>
            <person name="Liu Y."/>
            <person name="Chen H.S."/>
            <person name="Koh M.S."/>
            <person name="Ong T.H."/>
            <person name="Lim A.Y.H."/>
            <person name="Abisheganaden J."/>
            <person name="Low T.B."/>
            <person name="Oliver B.G."/>
            <person name="Tan N.S."/>
            <person name="Fang M."/>
            <person name="Chalmers J.D."/>
            <person name="Chotirmall S.H."/>
        </authorList>
    </citation>
    <scope>NUCLEOTIDE SEQUENCE</scope>
    <source>
        <strain evidence="2">TT0077</strain>
    </source>
</reference>
<evidence type="ECO:0000313" key="2">
    <source>
        <dbReference type="EMBL" id="UTG69918.1"/>
    </source>
</evidence>
<protein>
    <submittedName>
        <fullName evidence="2">SHOCT domain-containing protein</fullName>
    </submittedName>
</protein>
<dbReference type="AlphaFoldDB" id="A0A9X9N1D2"/>
<proteinExistence type="predicted"/>
<keyword evidence="1" id="KW-0732">Signal</keyword>
<dbReference type="PROSITE" id="PS51257">
    <property type="entry name" value="PROKAR_LIPOPROTEIN"/>
    <property type="match status" value="1"/>
</dbReference>